<keyword evidence="2 7" id="KW-0699">rRNA-binding</keyword>
<evidence type="ECO:0000259" key="9">
    <source>
        <dbReference type="Pfam" id="PF00177"/>
    </source>
</evidence>
<dbReference type="InterPro" id="IPR005717">
    <property type="entry name" value="Ribosomal_uS7_bac/org-type"/>
</dbReference>
<evidence type="ECO:0000256" key="3">
    <source>
        <dbReference type="ARBA" id="ARBA00022884"/>
    </source>
</evidence>
<dbReference type="GO" id="GO:0019843">
    <property type="term" value="F:rRNA binding"/>
    <property type="evidence" value="ECO:0007669"/>
    <property type="project" value="UniProtKB-UniRule"/>
</dbReference>
<evidence type="ECO:0000313" key="10">
    <source>
        <dbReference type="EMBL" id="AKI97884.1"/>
    </source>
</evidence>
<proteinExistence type="inferred from homology"/>
<dbReference type="PATRIC" id="fig|1330330.3.peg.1774"/>
<dbReference type="GO" id="GO:0006412">
    <property type="term" value="P:translation"/>
    <property type="evidence" value="ECO:0007669"/>
    <property type="project" value="UniProtKB-UniRule"/>
</dbReference>
<dbReference type="SUPFAM" id="SSF47973">
    <property type="entry name" value="Ribosomal protein S7"/>
    <property type="match status" value="1"/>
</dbReference>
<dbReference type="PANTHER" id="PTHR11205">
    <property type="entry name" value="RIBOSOMAL PROTEIN S7"/>
    <property type="match status" value="1"/>
</dbReference>
<dbReference type="EMBL" id="CP011232">
    <property type="protein sequence ID" value="AKI97884.1"/>
    <property type="molecule type" value="Genomic_DNA"/>
</dbReference>
<comment type="subunit">
    <text evidence="7">Part of the 30S ribosomal subunit. Contacts proteins S9 and S11.</text>
</comment>
<dbReference type="AlphaFoldDB" id="A0A0G2ZEA1"/>
<dbReference type="InterPro" id="IPR036823">
    <property type="entry name" value="Ribosomal_uS7_dom_sf"/>
</dbReference>
<evidence type="ECO:0000256" key="6">
    <source>
        <dbReference type="ARBA" id="ARBA00044531"/>
    </source>
</evidence>
<dbReference type="InterPro" id="IPR023798">
    <property type="entry name" value="Ribosomal_uS7_dom"/>
</dbReference>
<dbReference type="GO" id="GO:0000049">
    <property type="term" value="F:tRNA binding"/>
    <property type="evidence" value="ECO:0007669"/>
    <property type="project" value="UniProtKB-UniRule"/>
</dbReference>
<dbReference type="CDD" id="cd14869">
    <property type="entry name" value="uS7_Bacteria"/>
    <property type="match status" value="1"/>
</dbReference>
<keyword evidence="11" id="KW-1185">Reference proteome</keyword>
<dbReference type="PROSITE" id="PS00052">
    <property type="entry name" value="RIBOSOMAL_S7"/>
    <property type="match status" value="1"/>
</dbReference>
<comment type="similarity">
    <text evidence="1 7 8">Belongs to the universal ribosomal protein uS7 family.</text>
</comment>
<evidence type="ECO:0000256" key="7">
    <source>
        <dbReference type="HAMAP-Rule" id="MF_00480"/>
    </source>
</evidence>
<organism evidence="10 11">
    <name type="scientific">Kosmotoga pacifica</name>
    <dbReference type="NCBI Taxonomy" id="1330330"/>
    <lineage>
        <taxon>Bacteria</taxon>
        <taxon>Thermotogati</taxon>
        <taxon>Thermotogota</taxon>
        <taxon>Thermotogae</taxon>
        <taxon>Kosmotogales</taxon>
        <taxon>Kosmotogaceae</taxon>
        <taxon>Kosmotoga</taxon>
    </lineage>
</organism>
<dbReference type="Pfam" id="PF00177">
    <property type="entry name" value="Ribosomal_S7"/>
    <property type="match status" value="1"/>
</dbReference>
<dbReference type="Gene3D" id="1.10.455.10">
    <property type="entry name" value="Ribosomal protein S7 domain"/>
    <property type="match status" value="1"/>
</dbReference>
<keyword evidence="3 7" id="KW-0694">RNA-binding</keyword>
<keyword evidence="5 7" id="KW-0687">Ribonucleoprotein</keyword>
<dbReference type="GO" id="GO:0003735">
    <property type="term" value="F:structural constituent of ribosome"/>
    <property type="evidence" value="ECO:0007669"/>
    <property type="project" value="InterPro"/>
</dbReference>
<dbReference type="RefSeq" id="WP_047755019.1">
    <property type="nucleotide sequence ID" value="NZ_CAJUHA010000005.1"/>
</dbReference>
<comment type="function">
    <text evidence="7">One of the primary rRNA binding proteins, it binds directly to 16S rRNA where it nucleates assembly of the head domain of the 30S subunit. Is located at the subunit interface close to the decoding center, probably blocks exit of the E-site tRNA.</text>
</comment>
<gene>
    <name evidence="7" type="primary">rpsG</name>
    <name evidence="10" type="ORF">IX53_08720</name>
</gene>
<dbReference type="HAMAP" id="MF_00480_B">
    <property type="entry name" value="Ribosomal_uS7_B"/>
    <property type="match status" value="1"/>
</dbReference>
<reference evidence="10 11" key="1">
    <citation type="submission" date="2015-04" db="EMBL/GenBank/DDBJ databases">
        <title>Complete Genome Sequence of Kosmotoga pacifica SLHLJ1.</title>
        <authorList>
            <person name="Jiang L.J."/>
            <person name="Shao Z.Z."/>
            <person name="Jebbar M."/>
        </authorList>
    </citation>
    <scope>NUCLEOTIDE SEQUENCE [LARGE SCALE GENOMIC DNA]</scope>
    <source>
        <strain evidence="10 11">SLHLJ1</strain>
    </source>
</reference>
<dbReference type="Proteomes" id="UP000035159">
    <property type="component" value="Chromosome"/>
</dbReference>
<evidence type="ECO:0000256" key="2">
    <source>
        <dbReference type="ARBA" id="ARBA00022730"/>
    </source>
</evidence>
<dbReference type="OrthoDB" id="9807653at2"/>
<evidence type="ECO:0000256" key="8">
    <source>
        <dbReference type="RuleBase" id="RU003619"/>
    </source>
</evidence>
<evidence type="ECO:0000256" key="1">
    <source>
        <dbReference type="ARBA" id="ARBA00007151"/>
    </source>
</evidence>
<dbReference type="STRING" id="1330330.IX53_08720"/>
<sequence length="155" mass="17791">MRRRRAVKREVAPDPVYNDVLVTKLINRIMVDGKKSKAEKIVYRAIEILSERTKQPPMEAFKKAINNVKPLLEVRPRRVGGATYQIPFEVPEHRALSLALRWIVTASRAKKGRPMSERLAMELIDAYNGTGAAVKKREDVHRMAEAGKAYAHFRW</sequence>
<evidence type="ECO:0000256" key="5">
    <source>
        <dbReference type="ARBA" id="ARBA00023274"/>
    </source>
</evidence>
<accession>A0A0G2ZEA1</accession>
<keyword evidence="7" id="KW-0820">tRNA-binding</keyword>
<name>A0A0G2ZEA1_9BACT</name>
<evidence type="ECO:0000313" key="11">
    <source>
        <dbReference type="Proteomes" id="UP000035159"/>
    </source>
</evidence>
<dbReference type="FunFam" id="1.10.455.10:FF:000001">
    <property type="entry name" value="30S ribosomal protein S7"/>
    <property type="match status" value="1"/>
</dbReference>
<evidence type="ECO:0000256" key="4">
    <source>
        <dbReference type="ARBA" id="ARBA00022980"/>
    </source>
</evidence>
<protein>
    <recommendedName>
        <fullName evidence="6 7">Small ribosomal subunit protein uS7</fullName>
    </recommendedName>
</protein>
<feature type="domain" description="Small ribosomal subunit protein uS7" evidence="9">
    <location>
        <begin position="1"/>
        <end position="148"/>
    </location>
</feature>
<dbReference type="InterPro" id="IPR020606">
    <property type="entry name" value="Ribosomal_uS7_CS"/>
</dbReference>
<dbReference type="GO" id="GO:0015935">
    <property type="term" value="C:small ribosomal subunit"/>
    <property type="evidence" value="ECO:0007669"/>
    <property type="project" value="InterPro"/>
</dbReference>
<dbReference type="NCBIfam" id="TIGR01029">
    <property type="entry name" value="rpsG_bact"/>
    <property type="match status" value="1"/>
</dbReference>
<dbReference type="PIRSF" id="PIRSF002122">
    <property type="entry name" value="RPS7p_RPS7a_RPS5e_RPS7o"/>
    <property type="match status" value="1"/>
</dbReference>
<dbReference type="InterPro" id="IPR000235">
    <property type="entry name" value="Ribosomal_uS7"/>
</dbReference>
<dbReference type="KEGG" id="kpf:IX53_08720"/>
<keyword evidence="4 7" id="KW-0689">Ribosomal protein</keyword>